<name>E0WUK5_9ENTR</name>
<evidence type="ECO:0000256" key="2">
    <source>
        <dbReference type="SAM" id="SignalP"/>
    </source>
</evidence>
<feature type="signal peptide" evidence="2">
    <location>
        <begin position="1"/>
        <end position="20"/>
    </location>
</feature>
<organism evidence="3 4">
    <name type="scientific">Candidatus Regiella insecticola LSR1</name>
    <dbReference type="NCBI Taxonomy" id="663321"/>
    <lineage>
        <taxon>Bacteria</taxon>
        <taxon>Pseudomonadati</taxon>
        <taxon>Pseudomonadota</taxon>
        <taxon>Gammaproteobacteria</taxon>
        <taxon>Enterobacterales</taxon>
        <taxon>Enterobacteriaceae</taxon>
        <taxon>aphid secondary symbionts</taxon>
        <taxon>Candidatus Regiella</taxon>
    </lineage>
</organism>
<evidence type="ECO:0000313" key="4">
    <source>
        <dbReference type="Proteomes" id="UP000005726"/>
    </source>
</evidence>
<dbReference type="Proteomes" id="UP000005726">
    <property type="component" value="Unassembled WGS sequence"/>
</dbReference>
<keyword evidence="1" id="KW-0472">Membrane</keyword>
<dbReference type="AlphaFoldDB" id="E0WUK5"/>
<dbReference type="HOGENOM" id="CLU_2421526_0_0_6"/>
<keyword evidence="4" id="KW-1185">Reference proteome</keyword>
<proteinExistence type="predicted"/>
<feature type="transmembrane region" description="Helical" evidence="1">
    <location>
        <begin position="30"/>
        <end position="48"/>
    </location>
</feature>
<gene>
    <name evidence="3" type="ORF">REG_1670</name>
</gene>
<reference evidence="3" key="1">
    <citation type="journal article" date="2009" name="Environ. Microbiol.">
        <title>Dynamics of genome evolution in facultative symbionts of aphids.</title>
        <authorList>
            <person name="Degnan P.H."/>
            <person name="Leonardo T.E."/>
            <person name="Cass B.N."/>
            <person name="Hurwitz B."/>
            <person name="Stern D."/>
            <person name="Gibbs R.A."/>
            <person name="Richards S."/>
            <person name="Moran N.A."/>
        </authorList>
    </citation>
    <scope>NUCLEOTIDE SEQUENCE [LARGE SCALE GENOMIC DNA]</scope>
    <source>
        <strain evidence="3">LSR1</strain>
    </source>
</reference>
<keyword evidence="1" id="KW-1133">Transmembrane helix</keyword>
<evidence type="ECO:0000313" key="3">
    <source>
        <dbReference type="EMBL" id="EFL91309.1"/>
    </source>
</evidence>
<keyword evidence="2" id="KW-0732">Signal</keyword>
<sequence length="91" mass="11012">MGVFPIFSSFALLNSAFTLSATHANGRNNLWQSMFIITSPYFYIIKFFKYYYCFKFQRILQAARFKKYKKTPIQKFNPLEENKYYDLLFIK</sequence>
<dbReference type="EMBL" id="GL379674">
    <property type="protein sequence ID" value="EFL91309.1"/>
    <property type="molecule type" value="Genomic_DNA"/>
</dbReference>
<dbReference type="STRING" id="663321.REG_1670"/>
<keyword evidence="1" id="KW-0812">Transmembrane</keyword>
<accession>E0WUK5</accession>
<evidence type="ECO:0000256" key="1">
    <source>
        <dbReference type="SAM" id="Phobius"/>
    </source>
</evidence>
<protein>
    <submittedName>
        <fullName evidence="3">Uncharacterized protein</fullName>
    </submittedName>
</protein>
<feature type="chain" id="PRO_5003142837" evidence="2">
    <location>
        <begin position="21"/>
        <end position="91"/>
    </location>
</feature>